<organism evidence="1 2">
    <name type="scientific">Gallibacterium anatis</name>
    <dbReference type="NCBI Taxonomy" id="750"/>
    <lineage>
        <taxon>Bacteria</taxon>
        <taxon>Pseudomonadati</taxon>
        <taxon>Pseudomonadota</taxon>
        <taxon>Gammaproteobacteria</taxon>
        <taxon>Pasteurellales</taxon>
        <taxon>Pasteurellaceae</taxon>
        <taxon>Gallibacterium</taxon>
    </lineage>
</organism>
<dbReference type="RefSeq" id="WP_039085072.1">
    <property type="nucleotide sequence ID" value="NZ_JPXS01000077.1"/>
</dbReference>
<gene>
    <name evidence="1" type="ORF">JP32_11700</name>
</gene>
<name>A0A0A2XDX6_9PAST</name>
<dbReference type="EMBL" id="JPXS01000077">
    <property type="protein sequence ID" value="KGQ29187.1"/>
    <property type="molecule type" value="Genomic_DNA"/>
</dbReference>
<dbReference type="AlphaFoldDB" id="A0A0A2XDX6"/>
<dbReference type="PIRSF" id="PIRSF007056">
    <property type="entry name" value="UCP007056"/>
    <property type="match status" value="1"/>
</dbReference>
<proteinExistence type="predicted"/>
<dbReference type="InterPro" id="IPR027417">
    <property type="entry name" value="P-loop_NTPase"/>
</dbReference>
<evidence type="ECO:0000313" key="2">
    <source>
        <dbReference type="Proteomes" id="UP000030526"/>
    </source>
</evidence>
<dbReference type="Gene3D" id="3.30.420.240">
    <property type="match status" value="1"/>
</dbReference>
<dbReference type="Proteomes" id="UP000030526">
    <property type="component" value="Unassembled WGS sequence"/>
</dbReference>
<comment type="caution">
    <text evidence="1">The sequence shown here is derived from an EMBL/GenBank/DDBJ whole genome shotgun (WGS) entry which is preliminary data.</text>
</comment>
<dbReference type="InterPro" id="IPR012036">
    <property type="entry name" value="Phage_Mu_Gp28"/>
</dbReference>
<evidence type="ECO:0000313" key="1">
    <source>
        <dbReference type="EMBL" id="KGQ29187.1"/>
    </source>
</evidence>
<dbReference type="Pfam" id="PF03237">
    <property type="entry name" value="Terminase_6N"/>
    <property type="match status" value="1"/>
</dbReference>
<protein>
    <submittedName>
        <fullName evidence="1">Uncharacterized protein</fullName>
    </submittedName>
</protein>
<dbReference type="Gene3D" id="3.40.50.300">
    <property type="entry name" value="P-loop containing nucleotide triphosphate hydrolases"/>
    <property type="match status" value="1"/>
</dbReference>
<accession>A0A0A2XDX6</accession>
<reference evidence="1 2" key="1">
    <citation type="submission" date="2014-08" db="EMBL/GenBank/DDBJ databases">
        <title>Chaperone-usher fimbriae in a diverse selection of Gallibacterium genomes.</title>
        <authorList>
            <person name="Kudirkiene E."/>
            <person name="Bager R.J."/>
            <person name="Johnson T.J."/>
            <person name="Bojesen A.M."/>
        </authorList>
    </citation>
    <scope>NUCLEOTIDE SEQUENCE [LARGE SCALE GENOMIC DNA]</scope>
    <source>
        <strain evidence="1 2">20558/3kl.</strain>
    </source>
</reference>
<sequence>MTTLPDFIPFDENELLLGYQKRWIADQSQLKIAEKSRRTGLTWAEAADDVLIASLAKSEGGSDVFYIGSNKEMAREFIDACAMWSSKFNRAAGEIQEELLEDEDKDILTYVIYFASGYKIKALSSNPKNLRGMQGIVVIDEAAFHEHLAEVLKAALALTMWGAKVRLISTHNGVGNLFNQIIQDSRAGRKSYSVHTITLDDACKEGLYQRICQVSKQQWSAEKEAQWKAGLLRETATEEDALEEYYCVPKASSGAYIPRPLIERACDKSKRKVRFDCDAKFMQWTEEERTRLTEAFLITEVQPYLNGLNPDLRHSFGVDFARSGDLSVFAVCSSHPDTARHIELTLEIRNCPYNQQRQIMLFILKRLSRFIGAAFDATGNGGYLAEAALVRYGTTMIEAVQLNDKWYREWMPKYKALYEANLIAIPQDEDIILDQGHIAVINGVPKINKTRTQDKGGKRHGDSAVAYCMAVRASYMTGGEIDYIALPDKHPDKRKQSEQAFYYADHSLDDLPSQFQSEWNY</sequence>